<evidence type="ECO:0000313" key="1">
    <source>
        <dbReference type="EMBL" id="MBF4438262.1"/>
    </source>
</evidence>
<gene>
    <name evidence="1" type="ORF">ERJ77_28015</name>
</gene>
<protein>
    <submittedName>
        <fullName evidence="1">Integrase</fullName>
    </submittedName>
</protein>
<organism evidence="1 2">
    <name type="scientific">Vibrio anguillarum</name>
    <name type="common">Listonella anguillarum</name>
    <dbReference type="NCBI Taxonomy" id="55601"/>
    <lineage>
        <taxon>Bacteria</taxon>
        <taxon>Pseudomonadati</taxon>
        <taxon>Pseudomonadota</taxon>
        <taxon>Gammaproteobacteria</taxon>
        <taxon>Vibrionales</taxon>
        <taxon>Vibrionaceae</taxon>
        <taxon>Vibrio</taxon>
    </lineage>
</organism>
<accession>A0AAW4BJD5</accession>
<reference evidence="1" key="1">
    <citation type="journal article" date="2021" name="PeerJ">
        <title>Analysis of 44 Vibrio anguillarum genomes reveals high genetic diversity.</title>
        <authorList>
            <person name="Hansen M.J."/>
            <person name="Dalsgaard I."/>
        </authorList>
    </citation>
    <scope>NUCLEOTIDE SEQUENCE</scope>
    <source>
        <strain evidence="1">850617-1/1</strain>
    </source>
</reference>
<dbReference type="AlphaFoldDB" id="A0AAW4BJD5"/>
<dbReference type="Proteomes" id="UP000786185">
    <property type="component" value="Unassembled WGS sequence"/>
</dbReference>
<dbReference type="EMBL" id="SCLC01001881">
    <property type="protein sequence ID" value="MBF4438262.1"/>
    <property type="molecule type" value="Genomic_DNA"/>
</dbReference>
<feature type="non-terminal residue" evidence="1">
    <location>
        <position position="131"/>
    </location>
</feature>
<sequence>KGAPFGTELQERYQDLFSFDEKRRDEAIHRYNILDYLIELHGPSLTLKKILGSMKGLEDKFYPNVPSPPSIYRYWNTYKKSGFVLSYLVPGVTSGNRAPRKALELEEYIDNAIKSYFSEESPTIQQAFTLL</sequence>
<comment type="caution">
    <text evidence="1">The sequence shown here is derived from an EMBL/GenBank/DDBJ whole genome shotgun (WGS) entry which is preliminary data.</text>
</comment>
<name>A0AAW4BJD5_VIBAN</name>
<feature type="non-terminal residue" evidence="1">
    <location>
        <position position="1"/>
    </location>
</feature>
<evidence type="ECO:0000313" key="2">
    <source>
        <dbReference type="Proteomes" id="UP000786185"/>
    </source>
</evidence>
<proteinExistence type="predicted"/>